<dbReference type="GO" id="GO:0005198">
    <property type="term" value="F:structural molecule activity"/>
    <property type="evidence" value="ECO:0007669"/>
    <property type="project" value="InterPro"/>
</dbReference>
<comment type="caution">
    <text evidence="6">The sequence shown here is derived from an EMBL/GenBank/DDBJ whole genome shotgun (WGS) entry which is preliminary data.</text>
</comment>
<dbReference type="NCBIfam" id="NF003676">
    <property type="entry name" value="PRK05303.1"/>
    <property type="match status" value="1"/>
</dbReference>
<keyword evidence="4 5" id="KW-0975">Bacterial flagellum</keyword>
<feature type="chain" id="PRO_5022275742" description="Flagellar P-ring protein" evidence="5">
    <location>
        <begin position="34"/>
        <end position="377"/>
    </location>
</feature>
<accession>A0A562VJA9</accession>
<feature type="signal peptide" evidence="5">
    <location>
        <begin position="1"/>
        <end position="33"/>
    </location>
</feature>
<evidence type="ECO:0000256" key="4">
    <source>
        <dbReference type="ARBA" id="ARBA00023143"/>
    </source>
</evidence>
<evidence type="ECO:0000313" key="7">
    <source>
        <dbReference type="Proteomes" id="UP000319449"/>
    </source>
</evidence>
<evidence type="ECO:0000256" key="3">
    <source>
        <dbReference type="ARBA" id="ARBA00022729"/>
    </source>
</evidence>
<dbReference type="GO" id="GO:0009428">
    <property type="term" value="C:bacterial-type flagellum basal body, distal rod, P ring"/>
    <property type="evidence" value="ECO:0007669"/>
    <property type="project" value="InterPro"/>
</dbReference>
<evidence type="ECO:0000313" key="6">
    <source>
        <dbReference type="EMBL" id="TWJ18056.1"/>
    </source>
</evidence>
<proteinExistence type="inferred from homology"/>
<evidence type="ECO:0000256" key="5">
    <source>
        <dbReference type="HAMAP-Rule" id="MF_00416"/>
    </source>
</evidence>
<reference evidence="6 7" key="1">
    <citation type="submission" date="2019-07" db="EMBL/GenBank/DDBJ databases">
        <title>Genomic Encyclopedia of Archaeal and Bacterial Type Strains, Phase II (KMG-II): from individual species to whole genera.</title>
        <authorList>
            <person name="Goeker M."/>
        </authorList>
    </citation>
    <scope>NUCLEOTIDE SEQUENCE [LARGE SCALE GENOMIC DNA]</scope>
    <source>
        <strain evidence="6 7">ATCC BAA-1139</strain>
    </source>
</reference>
<dbReference type="PANTHER" id="PTHR30381:SF0">
    <property type="entry name" value="FLAGELLAR P-RING PROTEIN"/>
    <property type="match status" value="1"/>
</dbReference>
<evidence type="ECO:0000256" key="1">
    <source>
        <dbReference type="ARBA" id="ARBA00002591"/>
    </source>
</evidence>
<keyword evidence="6" id="KW-0966">Cell projection</keyword>
<gene>
    <name evidence="5" type="primary">flgI</name>
    <name evidence="6" type="ORF">JN12_02817</name>
</gene>
<sequence length="377" mass="39782" precursor="true">MRDVKREKIAYTMKKFALTIVLGFLLLPALAHASRIKDVAALDGVRENQLIGYGLVVGLNNSGDSDQAKVQTQSLVNALERMGVTVNRGDLTIKNVAAVMVTATLPPFAKQGTKLDVLVSSVGDAKSLAGGTLLMTPLKGADSLVYAVAQGPVLTNSFSYGGQAATAQKNHPTAGRVPEGALVERELPNVLAERSKLRLNLNRADFTTAARIAATINEAFKDNGVAVCADAGTIELQPPARYSGRTVEFVAELERLDVRPDTPARVVMNERTGTIVMGENVRIATVAISHGNLTLLIKERPEVSQPPPLSGGETKVVPRTTIKVTEETGGLALVREGATISDVVKALNALGVSPRDLIGIMQAIKAAGALQAELTIL</sequence>
<protein>
    <recommendedName>
        <fullName evidence="5">Flagellar P-ring protein</fullName>
    </recommendedName>
    <alternativeName>
        <fullName evidence="5">Basal body P-ring protein</fullName>
    </alternativeName>
</protein>
<dbReference type="Pfam" id="PF02119">
    <property type="entry name" value="FlgI"/>
    <property type="match status" value="1"/>
</dbReference>
<dbReference type="InterPro" id="IPR001782">
    <property type="entry name" value="Flag_FlgI"/>
</dbReference>
<keyword evidence="6" id="KW-0969">Cilium</keyword>
<dbReference type="AlphaFoldDB" id="A0A562VJA9"/>
<dbReference type="GO" id="GO:0071973">
    <property type="term" value="P:bacterial-type flagellum-dependent cell motility"/>
    <property type="evidence" value="ECO:0007669"/>
    <property type="project" value="InterPro"/>
</dbReference>
<comment type="function">
    <text evidence="1 5">Assembles around the rod to form the L-ring and probably protects the motor/basal body from shearing forces during rotation.</text>
</comment>
<name>A0A562VJA9_9BACT</name>
<dbReference type="EMBL" id="VLLN01000018">
    <property type="protein sequence ID" value="TWJ18056.1"/>
    <property type="molecule type" value="Genomic_DNA"/>
</dbReference>
<dbReference type="PANTHER" id="PTHR30381">
    <property type="entry name" value="FLAGELLAR P-RING PERIPLASMIC PROTEIN FLGI"/>
    <property type="match status" value="1"/>
</dbReference>
<dbReference type="GO" id="GO:0030288">
    <property type="term" value="C:outer membrane-bounded periplasmic space"/>
    <property type="evidence" value="ECO:0007669"/>
    <property type="project" value="InterPro"/>
</dbReference>
<keyword evidence="3 5" id="KW-0732">Signal</keyword>
<comment type="subcellular location">
    <subcellularLocation>
        <location evidence="2 5">Bacterial flagellum basal body</location>
    </subcellularLocation>
</comment>
<organism evidence="6 7">
    <name type="scientific">Geobacter argillaceus</name>
    <dbReference type="NCBI Taxonomy" id="345631"/>
    <lineage>
        <taxon>Bacteria</taxon>
        <taxon>Pseudomonadati</taxon>
        <taxon>Thermodesulfobacteriota</taxon>
        <taxon>Desulfuromonadia</taxon>
        <taxon>Geobacterales</taxon>
        <taxon>Geobacteraceae</taxon>
        <taxon>Geobacter</taxon>
    </lineage>
</organism>
<comment type="subunit">
    <text evidence="5">The basal body constitutes a major portion of the flagellar organelle and consists of four rings (L,P,S, and M) mounted on a central rod.</text>
</comment>
<keyword evidence="6" id="KW-0282">Flagellum</keyword>
<evidence type="ECO:0000256" key="2">
    <source>
        <dbReference type="ARBA" id="ARBA00004117"/>
    </source>
</evidence>
<dbReference type="Proteomes" id="UP000319449">
    <property type="component" value="Unassembled WGS sequence"/>
</dbReference>
<keyword evidence="7" id="KW-1185">Reference proteome</keyword>
<dbReference type="HAMAP" id="MF_00416">
    <property type="entry name" value="FlgI"/>
    <property type="match status" value="1"/>
</dbReference>
<comment type="similarity">
    <text evidence="5">Belongs to the FlgI family.</text>
</comment>
<dbReference type="PRINTS" id="PR01010">
    <property type="entry name" value="FLGPRINGFLGI"/>
</dbReference>